<gene>
    <name evidence="18" type="primary">nnrE</name>
    <name evidence="17" type="synonym">nnrD</name>
    <name evidence="22" type="ORF">AAK873_00200</name>
</gene>
<dbReference type="HAMAP" id="MF_01965">
    <property type="entry name" value="NADHX_dehydratase"/>
    <property type="match status" value="1"/>
</dbReference>
<evidence type="ECO:0000256" key="16">
    <source>
        <dbReference type="ARBA" id="ARBA00049209"/>
    </source>
</evidence>
<evidence type="ECO:0000256" key="4">
    <source>
        <dbReference type="ARBA" id="ARBA00009524"/>
    </source>
</evidence>
<sequence>MKIFTNDQIRSIEKYTIENEGVTSDELIERAAAAITCEIMSRWRQSKNVWVIAGQGNNGADALAVARMLLEQGYNVQVLLFNVFGRLSEGCIHSRKRLLDLGDVNFTEVTGDFNPPFISPDALVIDGLFGSGLREPLTGGFRSFVDYINESKATIVSIDVPSGLMAEWNEDTLRRNVIHAHLTLAIQFPRVAFFIADNAEFLGEWKVLDIELSQQETRNTQSRFFLLEKNDAKRVLRHRSRFSSKADYGSAMIVAGSYGMLGAAQMCARGALRSGVGKLTLHIPRCGFTVMQSEVPEAMVQVDRNDGGITEINLRHKYDAVALGPGMGTHDLTVRAVETFVNHAEKPLLLDADALNCIAERPTILNTIPPMSVLTPHAGEFDRLFGEHNCMEARIKTAVEKAAYYDIIILLKGYYTTVVRPDGRILFSCSGGPALATPGSGDVLTGVIAALLAQGYSPDIAATLGAFIHGYAGELAAETHGEYGVLATDIADRIGTAIRDIMC</sequence>
<dbReference type="Proteomes" id="UP001565200">
    <property type="component" value="Unassembled WGS sequence"/>
</dbReference>
<dbReference type="Gene3D" id="3.40.50.10260">
    <property type="entry name" value="YjeF N-terminal domain"/>
    <property type="match status" value="1"/>
</dbReference>
<dbReference type="PIRSF" id="PIRSF017184">
    <property type="entry name" value="Nnr"/>
    <property type="match status" value="1"/>
</dbReference>
<comment type="similarity">
    <text evidence="18">Belongs to the NnrE/AIBP family.</text>
</comment>
<proteinExistence type="inferred from homology"/>
<dbReference type="EC" id="4.2.1.136" evidence="19"/>
<keyword evidence="13" id="KW-0511">Multifunctional enzyme</keyword>
<evidence type="ECO:0000256" key="11">
    <source>
        <dbReference type="ARBA" id="ARBA00023235"/>
    </source>
</evidence>
<feature type="domain" description="YjeF C-terminal" evidence="20">
    <location>
        <begin position="228"/>
        <end position="501"/>
    </location>
</feature>
<feature type="binding site" evidence="18">
    <location>
        <position position="159"/>
    </location>
    <ligand>
        <name>(6S)-NADPHX</name>
        <dbReference type="ChEBI" id="CHEBI:64076"/>
    </ligand>
</feature>
<evidence type="ECO:0000256" key="19">
    <source>
        <dbReference type="PIRNR" id="PIRNR017184"/>
    </source>
</evidence>
<dbReference type="PROSITE" id="PS51385">
    <property type="entry name" value="YJEF_N"/>
    <property type="match status" value="1"/>
</dbReference>
<dbReference type="InterPro" id="IPR036652">
    <property type="entry name" value="YjeF_N_dom_sf"/>
</dbReference>
<feature type="binding site" evidence="17">
    <location>
        <position position="377"/>
    </location>
    <ligand>
        <name>(6S)-NADPHX</name>
        <dbReference type="ChEBI" id="CHEBI:64076"/>
    </ligand>
</feature>
<evidence type="ECO:0000256" key="15">
    <source>
        <dbReference type="ARBA" id="ARBA00048238"/>
    </source>
</evidence>
<dbReference type="SUPFAM" id="SSF64153">
    <property type="entry name" value="YjeF N-terminal domain-like"/>
    <property type="match status" value="1"/>
</dbReference>
<keyword evidence="8 17" id="KW-0521">NADP</keyword>
<evidence type="ECO:0000256" key="3">
    <source>
        <dbReference type="ARBA" id="ARBA00006001"/>
    </source>
</evidence>
<dbReference type="PANTHER" id="PTHR12592:SF0">
    <property type="entry name" value="ATP-DEPENDENT (S)-NAD(P)H-HYDRATE DEHYDRATASE"/>
    <property type="match status" value="1"/>
</dbReference>
<feature type="binding site" evidence="18">
    <location>
        <begin position="57"/>
        <end position="61"/>
    </location>
    <ligand>
        <name>(6S)-NADPHX</name>
        <dbReference type="ChEBI" id="CHEBI:64076"/>
    </ligand>
</feature>
<dbReference type="SUPFAM" id="SSF53613">
    <property type="entry name" value="Ribokinase-like"/>
    <property type="match status" value="1"/>
</dbReference>
<comment type="caution">
    <text evidence="18">Lacks conserved residue(s) required for the propagation of feature annotation.</text>
</comment>
<accession>A0ABV4CRM3</accession>
<protein>
    <recommendedName>
        <fullName evidence="19">Bifunctional NAD(P)H-hydrate repair enzyme</fullName>
    </recommendedName>
    <alternativeName>
        <fullName evidence="19">Nicotinamide nucleotide repair protein</fullName>
    </alternativeName>
    <domain>
        <recommendedName>
            <fullName evidence="19">ADP-dependent (S)-NAD(P)H-hydrate dehydratase</fullName>
            <ecNumber evidence="19">4.2.1.136</ecNumber>
        </recommendedName>
        <alternativeName>
            <fullName evidence="19">ADP-dependent NAD(P)HX dehydratase</fullName>
        </alternativeName>
    </domain>
    <domain>
        <recommendedName>
            <fullName evidence="19">NAD(P)H-hydrate epimerase</fullName>
            <ecNumber evidence="19">5.1.99.6</ecNumber>
        </recommendedName>
    </domain>
</protein>
<evidence type="ECO:0000256" key="10">
    <source>
        <dbReference type="ARBA" id="ARBA00023027"/>
    </source>
</evidence>
<name>A0ABV4CRM3_9BACT</name>
<evidence type="ECO:0000259" key="21">
    <source>
        <dbReference type="PROSITE" id="PS51385"/>
    </source>
</evidence>
<feature type="domain" description="YjeF N-terminal" evidence="21">
    <location>
        <begin position="9"/>
        <end position="218"/>
    </location>
</feature>
<dbReference type="InterPro" id="IPR000631">
    <property type="entry name" value="CARKD"/>
</dbReference>
<dbReference type="RefSeq" id="WP_147438669.1">
    <property type="nucleotide sequence ID" value="NZ_JBCLPP010000001.1"/>
</dbReference>
<comment type="cofactor">
    <cofactor evidence="18 19">
        <name>K(+)</name>
        <dbReference type="ChEBI" id="CHEBI:29103"/>
    </cofactor>
    <text evidence="18 19">Binds 1 potassium ion per subunit.</text>
</comment>
<feature type="binding site" evidence="17">
    <location>
        <position position="441"/>
    </location>
    <ligand>
        <name>AMP</name>
        <dbReference type="ChEBI" id="CHEBI:456215"/>
    </ligand>
</feature>
<comment type="catalytic activity">
    <reaction evidence="15 17 19">
        <text>(6S)-NADHX + ADP = AMP + phosphate + NADH + H(+)</text>
        <dbReference type="Rhea" id="RHEA:32223"/>
        <dbReference type="ChEBI" id="CHEBI:15378"/>
        <dbReference type="ChEBI" id="CHEBI:43474"/>
        <dbReference type="ChEBI" id="CHEBI:57945"/>
        <dbReference type="ChEBI" id="CHEBI:64074"/>
        <dbReference type="ChEBI" id="CHEBI:456215"/>
        <dbReference type="ChEBI" id="CHEBI:456216"/>
        <dbReference type="EC" id="4.2.1.136"/>
    </reaction>
</comment>
<dbReference type="HAMAP" id="MF_01966">
    <property type="entry name" value="NADHX_epimerase"/>
    <property type="match status" value="1"/>
</dbReference>
<dbReference type="PANTHER" id="PTHR12592">
    <property type="entry name" value="ATP-DEPENDENT (S)-NAD(P)H-HYDRATE DEHYDRATASE FAMILY MEMBER"/>
    <property type="match status" value="1"/>
</dbReference>
<evidence type="ECO:0000256" key="1">
    <source>
        <dbReference type="ARBA" id="ARBA00000013"/>
    </source>
</evidence>
<evidence type="ECO:0000256" key="8">
    <source>
        <dbReference type="ARBA" id="ARBA00022857"/>
    </source>
</evidence>
<evidence type="ECO:0000259" key="20">
    <source>
        <dbReference type="PROSITE" id="PS51383"/>
    </source>
</evidence>
<feature type="binding site" evidence="18">
    <location>
        <position position="58"/>
    </location>
    <ligand>
        <name>K(+)</name>
        <dbReference type="ChEBI" id="CHEBI:29103"/>
    </ligand>
</feature>
<evidence type="ECO:0000256" key="5">
    <source>
        <dbReference type="ARBA" id="ARBA00022723"/>
    </source>
</evidence>
<keyword evidence="6 17" id="KW-0547">Nucleotide-binding</keyword>
<keyword evidence="10 17" id="KW-0520">NAD</keyword>
<comment type="similarity">
    <text evidence="4 19">In the C-terminal section; belongs to the NnrD/CARKD family.</text>
</comment>
<dbReference type="EMBL" id="JBCLPP010000001">
    <property type="protein sequence ID" value="MEY8244033.1"/>
    <property type="molecule type" value="Genomic_DNA"/>
</dbReference>
<evidence type="ECO:0000256" key="7">
    <source>
        <dbReference type="ARBA" id="ARBA00022840"/>
    </source>
</evidence>
<feature type="binding site" evidence="18">
    <location>
        <begin position="130"/>
        <end position="136"/>
    </location>
    <ligand>
        <name>(6S)-NADPHX</name>
        <dbReference type="ChEBI" id="CHEBI:64076"/>
    </ligand>
</feature>
<reference evidence="22 23" key="1">
    <citation type="submission" date="2024-03" db="EMBL/GenBank/DDBJ databases">
        <title>Mouse gut bacterial collection (mGBC) of GemPharmatech.</title>
        <authorList>
            <person name="He Y."/>
            <person name="Dong L."/>
            <person name="Wu D."/>
            <person name="Gao X."/>
            <person name="Lin Z."/>
        </authorList>
    </citation>
    <scope>NUCLEOTIDE SEQUENCE [LARGE SCALE GENOMIC DNA]</scope>
    <source>
        <strain evidence="22 23">54-13</strain>
    </source>
</reference>
<comment type="function">
    <text evidence="14 19">Bifunctional enzyme that catalyzes the epimerization of the S- and R-forms of NAD(P)HX and the dehydration of the S-form of NAD(P)HX at the expense of ADP, which is converted to AMP. This allows the repair of both epimers of NAD(P)HX, a damaged form of NAD(P)H that is a result of enzymatic or heat-dependent hydration.</text>
</comment>
<dbReference type="Pfam" id="PF03853">
    <property type="entry name" value="YjeF_N"/>
    <property type="match status" value="1"/>
</dbReference>
<dbReference type="InterPro" id="IPR029056">
    <property type="entry name" value="Ribokinase-like"/>
</dbReference>
<organism evidence="22 23">
    <name type="scientific">Heminiphilus faecis</name>
    <dbReference type="NCBI Taxonomy" id="2601703"/>
    <lineage>
        <taxon>Bacteria</taxon>
        <taxon>Pseudomonadati</taxon>
        <taxon>Bacteroidota</taxon>
        <taxon>Bacteroidia</taxon>
        <taxon>Bacteroidales</taxon>
        <taxon>Muribaculaceae</taxon>
        <taxon>Heminiphilus</taxon>
    </lineage>
</organism>
<evidence type="ECO:0000256" key="13">
    <source>
        <dbReference type="ARBA" id="ARBA00023268"/>
    </source>
</evidence>
<evidence type="ECO:0000256" key="6">
    <source>
        <dbReference type="ARBA" id="ARBA00022741"/>
    </source>
</evidence>
<keyword evidence="12 17" id="KW-0456">Lyase</keyword>
<feature type="binding site" evidence="18">
    <location>
        <position position="162"/>
    </location>
    <ligand>
        <name>K(+)</name>
        <dbReference type="ChEBI" id="CHEBI:29103"/>
    </ligand>
</feature>
<dbReference type="PROSITE" id="PS51383">
    <property type="entry name" value="YJEF_C_3"/>
    <property type="match status" value="1"/>
</dbReference>
<dbReference type="InterPro" id="IPR004443">
    <property type="entry name" value="YjeF_N_dom"/>
</dbReference>
<comment type="function">
    <text evidence="17">Catalyzes the dehydration of the S-form of NAD(P)HX at the expense of ADP, which is converted to AMP. Together with NAD(P)HX epimerase, which catalyzes the epimerization of the S- and R-forms, the enzyme allows the repair of both epimers of NAD(P)HX, a damaged form of NAD(P)H that is a result of enzymatic or heat-dependent hydration.</text>
</comment>
<evidence type="ECO:0000256" key="14">
    <source>
        <dbReference type="ARBA" id="ARBA00025153"/>
    </source>
</evidence>
<dbReference type="NCBIfam" id="TIGR00197">
    <property type="entry name" value="yjeF_nterm"/>
    <property type="match status" value="1"/>
</dbReference>
<comment type="catalytic activity">
    <reaction evidence="16 17 19">
        <text>(6S)-NADPHX + ADP = AMP + phosphate + NADPH + H(+)</text>
        <dbReference type="Rhea" id="RHEA:32235"/>
        <dbReference type="ChEBI" id="CHEBI:15378"/>
        <dbReference type="ChEBI" id="CHEBI:43474"/>
        <dbReference type="ChEBI" id="CHEBI:57783"/>
        <dbReference type="ChEBI" id="CHEBI:64076"/>
        <dbReference type="ChEBI" id="CHEBI:456215"/>
        <dbReference type="ChEBI" id="CHEBI:456216"/>
        <dbReference type="EC" id="4.2.1.136"/>
    </reaction>
</comment>
<feature type="binding site" evidence="18">
    <location>
        <position position="126"/>
    </location>
    <ligand>
        <name>K(+)</name>
        <dbReference type="ChEBI" id="CHEBI:29103"/>
    </ligand>
</feature>
<comment type="subunit">
    <text evidence="17">Homotetramer.</text>
</comment>
<comment type="similarity">
    <text evidence="3 19">In the N-terminal section; belongs to the NnrE/AIBP family.</text>
</comment>
<dbReference type="NCBIfam" id="TIGR00196">
    <property type="entry name" value="yjeF_cterm"/>
    <property type="match status" value="1"/>
</dbReference>
<feature type="binding site" evidence="17">
    <location>
        <position position="442"/>
    </location>
    <ligand>
        <name>(6S)-NADPHX</name>
        <dbReference type="ChEBI" id="CHEBI:64076"/>
    </ligand>
</feature>
<comment type="cofactor">
    <cofactor evidence="17">
        <name>Mg(2+)</name>
        <dbReference type="ChEBI" id="CHEBI:18420"/>
    </cofactor>
</comment>
<evidence type="ECO:0000256" key="18">
    <source>
        <dbReference type="HAMAP-Rule" id="MF_01966"/>
    </source>
</evidence>
<keyword evidence="9 18" id="KW-0630">Potassium</keyword>
<evidence type="ECO:0000256" key="2">
    <source>
        <dbReference type="ARBA" id="ARBA00000909"/>
    </source>
</evidence>
<evidence type="ECO:0000313" key="22">
    <source>
        <dbReference type="EMBL" id="MEY8244033.1"/>
    </source>
</evidence>
<evidence type="ECO:0000256" key="9">
    <source>
        <dbReference type="ARBA" id="ARBA00022958"/>
    </source>
</evidence>
<dbReference type="CDD" id="cd01171">
    <property type="entry name" value="YXKO-related"/>
    <property type="match status" value="1"/>
</dbReference>
<keyword evidence="23" id="KW-1185">Reference proteome</keyword>
<dbReference type="Gene3D" id="3.40.1190.20">
    <property type="match status" value="1"/>
</dbReference>
<dbReference type="EC" id="5.1.99.6" evidence="19"/>
<comment type="catalytic activity">
    <reaction evidence="1 18 19">
        <text>(6R)-NADHX = (6S)-NADHX</text>
        <dbReference type="Rhea" id="RHEA:32215"/>
        <dbReference type="ChEBI" id="CHEBI:64074"/>
        <dbReference type="ChEBI" id="CHEBI:64075"/>
        <dbReference type="EC" id="5.1.99.6"/>
    </reaction>
</comment>
<comment type="similarity">
    <text evidence="17">Belongs to the NnrD/CARKD family.</text>
</comment>
<keyword evidence="7 17" id="KW-0067">ATP-binding</keyword>
<feature type="binding site" evidence="17">
    <location>
        <begin position="412"/>
        <end position="416"/>
    </location>
    <ligand>
        <name>AMP</name>
        <dbReference type="ChEBI" id="CHEBI:456215"/>
    </ligand>
</feature>
<comment type="caution">
    <text evidence="22">The sequence shown here is derived from an EMBL/GenBank/DDBJ whole genome shotgun (WGS) entry which is preliminary data.</text>
</comment>
<comment type="function">
    <text evidence="18">Catalyzes the epimerization of the S- and R-forms of NAD(P)HX, a damaged form of NAD(P)H that is a result of enzymatic or heat-dependent hydration. This is a prerequisite for the S-specific NAD(P)H-hydrate dehydratase to allow the repair of both epimers of NAD(P)HX.</text>
</comment>
<dbReference type="Pfam" id="PF01256">
    <property type="entry name" value="Carb_kinase"/>
    <property type="match status" value="1"/>
</dbReference>
<feature type="binding site" evidence="17">
    <location>
        <position position="326"/>
    </location>
    <ligand>
        <name>(6S)-NADPHX</name>
        <dbReference type="ChEBI" id="CHEBI:64076"/>
    </ligand>
</feature>
<feature type="binding site" evidence="17">
    <location>
        <position position="263"/>
    </location>
    <ligand>
        <name>(6S)-NADPHX</name>
        <dbReference type="ChEBI" id="CHEBI:64076"/>
    </ligand>
</feature>
<evidence type="ECO:0000313" key="23">
    <source>
        <dbReference type="Proteomes" id="UP001565200"/>
    </source>
</evidence>
<dbReference type="InterPro" id="IPR030677">
    <property type="entry name" value="Nnr"/>
</dbReference>
<comment type="catalytic activity">
    <reaction evidence="2 18 19">
        <text>(6R)-NADPHX = (6S)-NADPHX</text>
        <dbReference type="Rhea" id="RHEA:32227"/>
        <dbReference type="ChEBI" id="CHEBI:64076"/>
        <dbReference type="ChEBI" id="CHEBI:64077"/>
        <dbReference type="EC" id="5.1.99.6"/>
    </reaction>
</comment>
<keyword evidence="11 18" id="KW-0413">Isomerase</keyword>
<keyword evidence="5 18" id="KW-0479">Metal-binding</keyword>
<evidence type="ECO:0000256" key="17">
    <source>
        <dbReference type="HAMAP-Rule" id="MF_01965"/>
    </source>
</evidence>
<evidence type="ECO:0000256" key="12">
    <source>
        <dbReference type="ARBA" id="ARBA00023239"/>
    </source>
</evidence>